<evidence type="ECO:0000313" key="2">
    <source>
        <dbReference type="EMBL" id="SFG80472.1"/>
    </source>
</evidence>
<organism evidence="2 3">
    <name type="scientific">Streptomyces mirabilis</name>
    <dbReference type="NCBI Taxonomy" id="68239"/>
    <lineage>
        <taxon>Bacteria</taxon>
        <taxon>Bacillati</taxon>
        <taxon>Actinomycetota</taxon>
        <taxon>Actinomycetes</taxon>
        <taxon>Kitasatosporales</taxon>
        <taxon>Streptomycetaceae</taxon>
        <taxon>Streptomyces</taxon>
    </lineage>
</organism>
<evidence type="ECO:0000256" key="1">
    <source>
        <dbReference type="SAM" id="Phobius"/>
    </source>
</evidence>
<dbReference type="Proteomes" id="UP000181942">
    <property type="component" value="Unassembled WGS sequence"/>
</dbReference>
<evidence type="ECO:0000313" key="3">
    <source>
        <dbReference type="Proteomes" id="UP000181942"/>
    </source>
</evidence>
<sequence>MAKTDSGWLLLIANLLFGVAAASVFTYLGASRGRLFLVFGIALMGHAIRTIYVMICVARGETDRLAPGSTAGARRGAGRHR</sequence>
<keyword evidence="1" id="KW-0812">Transmembrane</keyword>
<dbReference type="EMBL" id="FONR01000029">
    <property type="protein sequence ID" value="SFG80472.1"/>
    <property type="molecule type" value="Genomic_DNA"/>
</dbReference>
<dbReference type="OrthoDB" id="10010591at2"/>
<keyword evidence="1" id="KW-0472">Membrane</keyword>
<feature type="transmembrane region" description="Helical" evidence="1">
    <location>
        <begin position="6"/>
        <end position="28"/>
    </location>
</feature>
<proteinExistence type="predicted"/>
<feature type="transmembrane region" description="Helical" evidence="1">
    <location>
        <begin position="35"/>
        <end position="55"/>
    </location>
</feature>
<dbReference type="RefSeq" id="WP_143138363.1">
    <property type="nucleotide sequence ID" value="NZ_FONR01000029.1"/>
</dbReference>
<accession>A0A1I2UTM8</accession>
<keyword evidence="1" id="KW-1133">Transmembrane helix</keyword>
<dbReference type="AlphaFoldDB" id="A0A1I2UTM8"/>
<reference evidence="2 3" key="1">
    <citation type="submission" date="2016-10" db="EMBL/GenBank/DDBJ databases">
        <authorList>
            <person name="de Groot N.N."/>
        </authorList>
    </citation>
    <scope>NUCLEOTIDE SEQUENCE [LARGE SCALE GENOMIC DNA]</scope>
    <source>
        <strain evidence="2 3">OK461</strain>
    </source>
</reference>
<protein>
    <submittedName>
        <fullName evidence="2">Uncharacterized protein</fullName>
    </submittedName>
</protein>
<name>A0A1I2UTM8_9ACTN</name>
<gene>
    <name evidence="2" type="ORF">SAMN02787118_12955</name>
</gene>